<keyword evidence="5" id="KW-1185">Reference proteome</keyword>
<dbReference type="EMBL" id="BJYM01000001">
    <property type="protein sequence ID" value="GEN85364.1"/>
    <property type="molecule type" value="Genomic_DNA"/>
</dbReference>
<dbReference type="GO" id="GO:0046417">
    <property type="term" value="P:chorismate metabolic process"/>
    <property type="evidence" value="ECO:0007669"/>
    <property type="project" value="TreeGrafter"/>
</dbReference>
<comment type="catalytic activity">
    <reaction evidence="3">
        <text>chorismate = prephenate</text>
        <dbReference type="Rhea" id="RHEA:13897"/>
        <dbReference type="ChEBI" id="CHEBI:29748"/>
        <dbReference type="ChEBI" id="CHEBI:29934"/>
        <dbReference type="EC" id="5.4.99.5"/>
    </reaction>
</comment>
<dbReference type="PANTHER" id="PTHR21164:SF0">
    <property type="entry name" value="CHORISMATE MUTASE AROH"/>
    <property type="match status" value="1"/>
</dbReference>
<dbReference type="SUPFAM" id="SSF55298">
    <property type="entry name" value="YjgF-like"/>
    <property type="match status" value="1"/>
</dbReference>
<dbReference type="RefSeq" id="WP_147207783.1">
    <property type="nucleotide sequence ID" value="NZ_BJYM01000001.1"/>
</dbReference>
<dbReference type="CDD" id="cd02185">
    <property type="entry name" value="AroH"/>
    <property type="match status" value="1"/>
</dbReference>
<dbReference type="InterPro" id="IPR035959">
    <property type="entry name" value="RutC-like_sf"/>
</dbReference>
<dbReference type="InterPro" id="IPR008243">
    <property type="entry name" value="Chorismate_mutase_AroH"/>
</dbReference>
<dbReference type="PANTHER" id="PTHR21164">
    <property type="entry name" value="CHORISMATE MUTASE"/>
    <property type="match status" value="1"/>
</dbReference>
<dbReference type="GO" id="GO:0004106">
    <property type="term" value="F:chorismate mutase activity"/>
    <property type="evidence" value="ECO:0007669"/>
    <property type="project" value="UniProtKB-UniRule"/>
</dbReference>
<accession>A0A511ZD44</accession>
<dbReference type="GO" id="GO:0009073">
    <property type="term" value="P:aromatic amino acid family biosynthetic process"/>
    <property type="evidence" value="ECO:0007669"/>
    <property type="project" value="UniProtKB-UniRule"/>
</dbReference>
<evidence type="ECO:0000313" key="4">
    <source>
        <dbReference type="EMBL" id="GEN85364.1"/>
    </source>
</evidence>
<dbReference type="AlphaFoldDB" id="A0A511ZD44"/>
<reference evidence="4 5" key="1">
    <citation type="submission" date="2019-07" db="EMBL/GenBank/DDBJ databases">
        <title>Whole genome shotgun sequence of Oceanobacillus sojae NBRC 105379.</title>
        <authorList>
            <person name="Hosoyama A."/>
            <person name="Uohara A."/>
            <person name="Ohji S."/>
            <person name="Ichikawa N."/>
        </authorList>
    </citation>
    <scope>NUCLEOTIDE SEQUENCE [LARGE SCALE GENOMIC DNA]</scope>
    <source>
        <strain evidence="4 5">NBRC 105379</strain>
    </source>
</reference>
<dbReference type="GO" id="GO:0008652">
    <property type="term" value="P:amino acid biosynthetic process"/>
    <property type="evidence" value="ECO:0007669"/>
    <property type="project" value="UniProtKB-UniRule"/>
</dbReference>
<comment type="caution">
    <text evidence="4">The sequence shown here is derived from an EMBL/GenBank/DDBJ whole genome shotgun (WGS) entry which is preliminary data.</text>
</comment>
<keyword evidence="2 3" id="KW-0057">Aromatic amino acid biosynthesis</keyword>
<name>A0A511ZD44_9BACI</name>
<evidence type="ECO:0000313" key="5">
    <source>
        <dbReference type="Proteomes" id="UP000321558"/>
    </source>
</evidence>
<dbReference type="UniPathway" id="UPA00120">
    <property type="reaction ID" value="UER00203"/>
</dbReference>
<keyword evidence="2 3" id="KW-0028">Amino-acid biosynthesis</keyword>
<evidence type="ECO:0000256" key="1">
    <source>
        <dbReference type="NCBIfam" id="TIGR01796"/>
    </source>
</evidence>
<feature type="binding site" evidence="2">
    <location>
        <position position="89"/>
    </location>
    <ligand>
        <name>prephenate</name>
        <dbReference type="ChEBI" id="CHEBI:29934"/>
    </ligand>
</feature>
<proteinExistence type="predicted"/>
<dbReference type="PIRSF" id="PIRSF005965">
    <property type="entry name" value="Chor_mut_AroH"/>
    <property type="match status" value="1"/>
</dbReference>
<protein>
    <recommendedName>
        <fullName evidence="1 3">chorismate mutase</fullName>
        <ecNumber evidence="1 3">5.4.99.5</ecNumber>
    </recommendedName>
</protein>
<evidence type="ECO:0000256" key="2">
    <source>
        <dbReference type="PIRSR" id="PIRSR005965-1"/>
    </source>
</evidence>
<dbReference type="OrthoDB" id="9802232at2"/>
<evidence type="ECO:0000256" key="3">
    <source>
        <dbReference type="PROSITE-ProRule" id="PRU00514"/>
    </source>
</evidence>
<dbReference type="Pfam" id="PF07736">
    <property type="entry name" value="CM_1"/>
    <property type="match status" value="1"/>
</dbReference>
<sequence>MTRGVRGATTVENNEAGEIIEHTRTLVLEMAEKNNIKPEDVSHAFISVTKDVDAAFPAKALREINGWKYVPVMCMQEIAVPGSLPKCIRIMMVVNTDKQQTEVEHTFQREAVKLRPDLLEDVQKDQQK</sequence>
<gene>
    <name evidence="4" type="primary">aroH</name>
    <name evidence="4" type="ORF">OSO01_01030</name>
</gene>
<dbReference type="Proteomes" id="UP000321558">
    <property type="component" value="Unassembled WGS sequence"/>
</dbReference>
<dbReference type="EC" id="5.4.99.5" evidence="1 3"/>
<organism evidence="4 5">
    <name type="scientific">Oceanobacillus sojae</name>
    <dbReference type="NCBI Taxonomy" id="582851"/>
    <lineage>
        <taxon>Bacteria</taxon>
        <taxon>Bacillati</taxon>
        <taxon>Bacillota</taxon>
        <taxon>Bacilli</taxon>
        <taxon>Bacillales</taxon>
        <taxon>Bacillaceae</taxon>
        <taxon>Oceanobacillus</taxon>
    </lineage>
</organism>
<dbReference type="Gene3D" id="3.30.1330.40">
    <property type="entry name" value="RutC-like"/>
    <property type="match status" value="1"/>
</dbReference>
<feature type="binding site" evidence="2">
    <location>
        <position position="6"/>
    </location>
    <ligand>
        <name>prephenate</name>
        <dbReference type="ChEBI" id="CHEBI:29934"/>
    </ligand>
</feature>
<keyword evidence="3" id="KW-0413">Isomerase</keyword>
<dbReference type="STRING" id="582851.GCA_900162665_02335"/>
<dbReference type="NCBIfam" id="TIGR01796">
    <property type="entry name" value="CM_mono_aroH"/>
    <property type="match status" value="1"/>
</dbReference>
<dbReference type="PROSITE" id="PS51167">
    <property type="entry name" value="CHORISMATE_MUT_1"/>
    <property type="match status" value="1"/>
</dbReference>